<evidence type="ECO:0000256" key="1">
    <source>
        <dbReference type="SAM" id="MobiDB-lite"/>
    </source>
</evidence>
<protein>
    <submittedName>
        <fullName evidence="2">Uncharacterized protein</fullName>
    </submittedName>
</protein>
<evidence type="ECO:0000313" key="3">
    <source>
        <dbReference type="Proteomes" id="UP000800092"/>
    </source>
</evidence>
<organism evidence="2 3">
    <name type="scientific">Viridothelium virens</name>
    <name type="common">Speckled blister lichen</name>
    <name type="synonym">Trypethelium virens</name>
    <dbReference type="NCBI Taxonomy" id="1048519"/>
    <lineage>
        <taxon>Eukaryota</taxon>
        <taxon>Fungi</taxon>
        <taxon>Dikarya</taxon>
        <taxon>Ascomycota</taxon>
        <taxon>Pezizomycotina</taxon>
        <taxon>Dothideomycetes</taxon>
        <taxon>Dothideomycetes incertae sedis</taxon>
        <taxon>Trypetheliales</taxon>
        <taxon>Trypetheliaceae</taxon>
        <taxon>Viridothelium</taxon>
    </lineage>
</organism>
<dbReference type="AlphaFoldDB" id="A0A6A6HIC9"/>
<reference evidence="2" key="1">
    <citation type="journal article" date="2020" name="Stud. Mycol.">
        <title>101 Dothideomycetes genomes: a test case for predicting lifestyles and emergence of pathogens.</title>
        <authorList>
            <person name="Haridas S."/>
            <person name="Albert R."/>
            <person name="Binder M."/>
            <person name="Bloem J."/>
            <person name="Labutti K."/>
            <person name="Salamov A."/>
            <person name="Andreopoulos B."/>
            <person name="Baker S."/>
            <person name="Barry K."/>
            <person name="Bills G."/>
            <person name="Bluhm B."/>
            <person name="Cannon C."/>
            <person name="Castanera R."/>
            <person name="Culley D."/>
            <person name="Daum C."/>
            <person name="Ezra D."/>
            <person name="Gonzalez J."/>
            <person name="Henrissat B."/>
            <person name="Kuo A."/>
            <person name="Liang C."/>
            <person name="Lipzen A."/>
            <person name="Lutzoni F."/>
            <person name="Magnuson J."/>
            <person name="Mondo S."/>
            <person name="Nolan M."/>
            <person name="Ohm R."/>
            <person name="Pangilinan J."/>
            <person name="Park H.-J."/>
            <person name="Ramirez L."/>
            <person name="Alfaro M."/>
            <person name="Sun H."/>
            <person name="Tritt A."/>
            <person name="Yoshinaga Y."/>
            <person name="Zwiers L.-H."/>
            <person name="Turgeon B."/>
            <person name="Goodwin S."/>
            <person name="Spatafora J."/>
            <person name="Crous P."/>
            <person name="Grigoriev I."/>
        </authorList>
    </citation>
    <scope>NUCLEOTIDE SEQUENCE</scope>
    <source>
        <strain evidence="2">Tuck. ex Michener</strain>
    </source>
</reference>
<sequence>MGGQAFAQPGPSGEPPIETPRMSPFRYQQFRDHFLQVLNPYFIKAAVPPEAPEKLDYGDIDVLVEQHFGHRGLSIQQIASLLQAKRHVSHGDSMSFAVKLPSELEDTSVPFAQLDISTCRQGDLEWGFFMNSYGDLWQIIGLTIRDLGLTASDRGLHVRIPEIEVHNAKESRLFMTHDPVLTMQFMGLDEKRFGAGFNTENEMFAWIAGGRLFSGSNCEQRQNSNDRQRLRKRPQFKRFLDEWVPNNQHLWIKKQVPSRLQVLQEALSEFNLQSVYNERLQRWQEANAEKEIMSKIASTIPLDNSEKLNLAMRSMKRWTILSSGEGLSVRSEPAMEPHYQCSFSTAVAEMGEKKCIGMGPYPLGGYR</sequence>
<dbReference type="OrthoDB" id="4708870at2759"/>
<dbReference type="EMBL" id="ML991781">
    <property type="protein sequence ID" value="KAF2237283.1"/>
    <property type="molecule type" value="Genomic_DNA"/>
</dbReference>
<dbReference type="Proteomes" id="UP000800092">
    <property type="component" value="Unassembled WGS sequence"/>
</dbReference>
<keyword evidence="3" id="KW-1185">Reference proteome</keyword>
<accession>A0A6A6HIC9</accession>
<gene>
    <name evidence="2" type="ORF">EV356DRAFT_496874</name>
</gene>
<feature type="region of interest" description="Disordered" evidence="1">
    <location>
        <begin position="1"/>
        <end position="22"/>
    </location>
</feature>
<evidence type="ECO:0000313" key="2">
    <source>
        <dbReference type="EMBL" id="KAF2237283.1"/>
    </source>
</evidence>
<proteinExistence type="predicted"/>
<name>A0A6A6HIC9_VIRVR</name>